<gene>
    <name evidence="1" type="ORF">EVA92_01955</name>
</gene>
<evidence type="ECO:0008006" key="3">
    <source>
        <dbReference type="Google" id="ProtNLM"/>
    </source>
</evidence>
<dbReference type="EMBL" id="SHBE01000002">
    <property type="protein sequence ID" value="RZO26934.1"/>
    <property type="molecule type" value="Genomic_DNA"/>
</dbReference>
<evidence type="ECO:0000313" key="1">
    <source>
        <dbReference type="EMBL" id="RZO26934.1"/>
    </source>
</evidence>
<accession>A0A520N0D0</accession>
<proteinExistence type="predicted"/>
<sequence>MYNFQNQNSTQTLEEGLQEFYSINSNFRKLSEKKDNPYARVFKEHDYTHVLFGLGTSIEEESLLDSYVIWGAKFNWRLLWGFYRDPEYKVVLDEIISKYGGWRSIFKIYTSLIPLKFKVFRKCLKMKKKWSYHNISDNDLNKTLKELREEYNIELLSIDEIPVGRYLKSA</sequence>
<protein>
    <recommendedName>
        <fullName evidence="3">Ubiquinone biosynthesis protein</fullName>
    </recommendedName>
</protein>
<dbReference type="Proteomes" id="UP000315825">
    <property type="component" value="Unassembled WGS sequence"/>
</dbReference>
<evidence type="ECO:0000313" key="2">
    <source>
        <dbReference type="Proteomes" id="UP000315825"/>
    </source>
</evidence>
<comment type="caution">
    <text evidence="1">The sequence shown here is derived from an EMBL/GenBank/DDBJ whole genome shotgun (WGS) entry which is preliminary data.</text>
</comment>
<organism evidence="1 2">
    <name type="scientific">SAR86 cluster bacterium</name>
    <dbReference type="NCBI Taxonomy" id="2030880"/>
    <lineage>
        <taxon>Bacteria</taxon>
        <taxon>Pseudomonadati</taxon>
        <taxon>Pseudomonadota</taxon>
        <taxon>Gammaproteobacteria</taxon>
        <taxon>SAR86 cluster</taxon>
    </lineage>
</organism>
<reference evidence="1 2" key="1">
    <citation type="submission" date="2019-02" db="EMBL/GenBank/DDBJ databases">
        <title>Prokaryotic population dynamics and viral predation in marine succession experiment using metagenomics: the confinement effect.</title>
        <authorList>
            <person name="Haro-Moreno J.M."/>
            <person name="Rodriguez-Valera F."/>
            <person name="Lopez-Perez M."/>
        </authorList>
    </citation>
    <scope>NUCLEOTIDE SEQUENCE [LARGE SCALE GENOMIC DNA]</scope>
    <source>
        <strain evidence="1">MED-G159</strain>
    </source>
</reference>
<dbReference type="AlphaFoldDB" id="A0A520N0D0"/>
<name>A0A520N0D0_9GAMM</name>